<dbReference type="PANTHER" id="PTHR21310:SF42">
    <property type="entry name" value="BIFUNCTIONAL AAC_APH"/>
    <property type="match status" value="1"/>
</dbReference>
<accession>A0ABY9IJV8</accession>
<dbReference type="SUPFAM" id="SSF56112">
    <property type="entry name" value="Protein kinase-like (PK-like)"/>
    <property type="match status" value="1"/>
</dbReference>
<dbReference type="EMBL" id="CP120988">
    <property type="protein sequence ID" value="WLQ55568.1"/>
    <property type="molecule type" value="Genomic_DNA"/>
</dbReference>
<dbReference type="InterPro" id="IPR002575">
    <property type="entry name" value="Aminoglycoside_PTrfase"/>
</dbReference>
<dbReference type="InterPro" id="IPR051678">
    <property type="entry name" value="AGP_Transferase"/>
</dbReference>
<dbReference type="Proteomes" id="UP001235744">
    <property type="component" value="Chromosome"/>
</dbReference>
<proteinExistence type="predicted"/>
<sequence>MHADEPGTDAPLVRRLIAAQFPHWSALPVERVGAAGTANAMYRLGDDLVVRLPRTAGSADDIATEHHWLPRLAPGLPVAIPAPLGAGVPGEGYPHPWSVYGWLDGSCPAVGDTAEAVPLARDLARFVTALHRADPTGGPPSYRSEPLAARDRAVRKALADLTTEIDTAAAAEIWQTALRVPAPAGPPVWIHADLQPGNMLTADGRLTAVIDFGCLGLGDAAVDLIAAWYVLPAAARDTFRTAVEADDAAWARGIGWALSIALMELQYYRETNAFMADTARHVIAEILADQRQRA</sequence>
<organism evidence="2 3">
    <name type="scientific">Streptomyces poriferorum</name>
    <dbReference type="NCBI Taxonomy" id="2798799"/>
    <lineage>
        <taxon>Bacteria</taxon>
        <taxon>Bacillati</taxon>
        <taxon>Actinomycetota</taxon>
        <taxon>Actinomycetes</taxon>
        <taxon>Kitasatosporales</taxon>
        <taxon>Streptomycetaceae</taxon>
        <taxon>Streptomyces</taxon>
    </lineage>
</organism>
<dbReference type="EC" id="2.7.-.-" evidence="2"/>
<evidence type="ECO:0000313" key="3">
    <source>
        <dbReference type="Proteomes" id="UP001235744"/>
    </source>
</evidence>
<dbReference type="RefSeq" id="WP_306106209.1">
    <property type="nucleotide sequence ID" value="NZ_CP120988.1"/>
</dbReference>
<reference evidence="2 3" key="1">
    <citation type="submission" date="2023-03" db="EMBL/GenBank/DDBJ databases">
        <title>Isolation and description of six Streptomyces strains from soil environments, able to metabolize different microbial glucans.</title>
        <authorList>
            <person name="Widen T."/>
            <person name="Larsbrink J."/>
        </authorList>
    </citation>
    <scope>NUCLEOTIDE SEQUENCE [LARGE SCALE GENOMIC DNA]</scope>
    <source>
        <strain evidence="2 3">Alt2</strain>
    </source>
</reference>
<evidence type="ECO:0000313" key="2">
    <source>
        <dbReference type="EMBL" id="WLQ55568.1"/>
    </source>
</evidence>
<dbReference type="InterPro" id="IPR011009">
    <property type="entry name" value="Kinase-like_dom_sf"/>
</dbReference>
<feature type="domain" description="Aminoglycoside phosphotransferase" evidence="1">
    <location>
        <begin position="34"/>
        <end position="252"/>
    </location>
</feature>
<dbReference type="Gene3D" id="3.90.1200.10">
    <property type="match status" value="1"/>
</dbReference>
<name>A0ABY9IJV8_9ACTN</name>
<dbReference type="Pfam" id="PF01636">
    <property type="entry name" value="APH"/>
    <property type="match status" value="1"/>
</dbReference>
<protein>
    <submittedName>
        <fullName evidence="2">Aminoglycoside phosphotransferase family protein</fullName>
        <ecNumber evidence="2">2.7.-.-</ecNumber>
    </submittedName>
</protein>
<dbReference type="CDD" id="cd05155">
    <property type="entry name" value="APH_ChoK_like_1"/>
    <property type="match status" value="1"/>
</dbReference>
<dbReference type="PANTHER" id="PTHR21310">
    <property type="entry name" value="AMINOGLYCOSIDE PHOSPHOTRANSFERASE-RELATED-RELATED"/>
    <property type="match status" value="1"/>
</dbReference>
<keyword evidence="2" id="KW-0808">Transferase</keyword>
<evidence type="ECO:0000259" key="1">
    <source>
        <dbReference type="Pfam" id="PF01636"/>
    </source>
</evidence>
<keyword evidence="3" id="KW-1185">Reference proteome</keyword>
<dbReference type="GO" id="GO:0016740">
    <property type="term" value="F:transferase activity"/>
    <property type="evidence" value="ECO:0007669"/>
    <property type="project" value="UniProtKB-KW"/>
</dbReference>
<dbReference type="Gene3D" id="3.30.200.20">
    <property type="entry name" value="Phosphorylase Kinase, domain 1"/>
    <property type="match status" value="1"/>
</dbReference>
<gene>
    <name evidence="2" type="ORF">P8A19_08995</name>
</gene>